<dbReference type="EMBL" id="BAAAZE010000007">
    <property type="protein sequence ID" value="GAA4019581.1"/>
    <property type="molecule type" value="Genomic_DNA"/>
</dbReference>
<keyword evidence="2" id="KW-1185">Reference proteome</keyword>
<dbReference type="Proteomes" id="UP001501353">
    <property type="component" value="Unassembled WGS sequence"/>
</dbReference>
<evidence type="ECO:0000313" key="1">
    <source>
        <dbReference type="EMBL" id="GAA4019581.1"/>
    </source>
</evidence>
<dbReference type="RefSeq" id="WP_344762640.1">
    <property type="nucleotide sequence ID" value="NZ_BAAAZE010000007.1"/>
</dbReference>
<reference evidence="2" key="1">
    <citation type="journal article" date="2019" name="Int. J. Syst. Evol. Microbiol.">
        <title>The Global Catalogue of Microorganisms (GCM) 10K type strain sequencing project: providing services to taxonomists for standard genome sequencing and annotation.</title>
        <authorList>
            <consortium name="The Broad Institute Genomics Platform"/>
            <consortium name="The Broad Institute Genome Sequencing Center for Infectious Disease"/>
            <person name="Wu L."/>
            <person name="Ma J."/>
        </authorList>
    </citation>
    <scope>NUCLEOTIDE SEQUENCE [LARGE SCALE GENOMIC DNA]</scope>
    <source>
        <strain evidence="2">JCM 16673</strain>
    </source>
</reference>
<gene>
    <name evidence="1" type="ORF">GCM10022212_14860</name>
</gene>
<sequence>MKQLLPILCAACLCACQPAVPPPDPIARQRAVLDKAKAVEGLLQQQNDQRMKALEEAR</sequence>
<proteinExistence type="predicted"/>
<organism evidence="1 2">
    <name type="scientific">Actimicrobium antarcticum</name>
    <dbReference type="NCBI Taxonomy" id="1051899"/>
    <lineage>
        <taxon>Bacteria</taxon>
        <taxon>Pseudomonadati</taxon>
        <taxon>Pseudomonadota</taxon>
        <taxon>Betaproteobacteria</taxon>
        <taxon>Burkholderiales</taxon>
        <taxon>Oxalobacteraceae</taxon>
        <taxon>Actimicrobium</taxon>
    </lineage>
</organism>
<evidence type="ECO:0000313" key="2">
    <source>
        <dbReference type="Proteomes" id="UP001501353"/>
    </source>
</evidence>
<protein>
    <submittedName>
        <fullName evidence="1">Uncharacterized protein</fullName>
    </submittedName>
</protein>
<comment type="caution">
    <text evidence="1">The sequence shown here is derived from an EMBL/GenBank/DDBJ whole genome shotgun (WGS) entry which is preliminary data.</text>
</comment>
<name>A0ABP7T184_9BURK</name>
<accession>A0ABP7T184</accession>